<gene>
    <name evidence="1" type="ORF">A994_01215</name>
</gene>
<dbReference type="Proteomes" id="UP000007360">
    <property type="component" value="Unassembled WGS sequence"/>
</dbReference>
<reference evidence="1 2" key="1">
    <citation type="journal article" date="2012" name="J. Bacteriol.">
        <title>Draft genome sequence of Methanobacterium formicicum DSM 3637, an archaebacterium isolated from the methane producer amoeba Pelomyxa palustris.</title>
        <authorList>
            <person name="Gutierrez G."/>
        </authorList>
    </citation>
    <scope>NUCLEOTIDE SEQUENCE [LARGE SCALE GENOMIC DNA]</scope>
    <source>
        <strain evidence="2">DSM 3637 / PP1</strain>
    </source>
</reference>
<evidence type="ECO:0000313" key="2">
    <source>
        <dbReference type="Proteomes" id="UP000007360"/>
    </source>
</evidence>
<dbReference type="RefSeq" id="WP_004029435.1">
    <property type="nucleotide sequence ID" value="NZ_AMPO01000001.1"/>
</dbReference>
<protein>
    <submittedName>
        <fullName evidence="1">Uncharacterized protein</fullName>
    </submittedName>
</protein>
<dbReference type="OrthoDB" id="71048at2157"/>
<proteinExistence type="predicted"/>
<organism evidence="1 2">
    <name type="scientific">Methanobacterium formicicum (strain DSM 3637 / PP1)</name>
    <dbReference type="NCBI Taxonomy" id="1204725"/>
    <lineage>
        <taxon>Archaea</taxon>
        <taxon>Methanobacteriati</taxon>
        <taxon>Methanobacteriota</taxon>
        <taxon>Methanomada group</taxon>
        <taxon>Methanobacteria</taxon>
        <taxon>Methanobacteriales</taxon>
        <taxon>Methanobacteriaceae</taxon>
        <taxon>Methanobacterium</taxon>
    </lineage>
</organism>
<comment type="caution">
    <text evidence="1">The sequence shown here is derived from an EMBL/GenBank/DDBJ whole genome shotgun (WGS) entry which is preliminary data.</text>
</comment>
<accession>K2R2Y0</accession>
<name>K2R2Y0_METFP</name>
<evidence type="ECO:0000313" key="1">
    <source>
        <dbReference type="EMBL" id="EKF86863.1"/>
    </source>
</evidence>
<sequence length="62" mass="7035">MAKRKSKIKLGVTCQCKKPAVPRSSSVLRKVQCKKCGIIFSTNRDENSDEGDICFKCRKRTE</sequence>
<dbReference type="PATRIC" id="fig|1204725.3.peg.242"/>
<dbReference type="AlphaFoldDB" id="K2R2Y0"/>
<keyword evidence="2" id="KW-1185">Reference proteome</keyword>
<dbReference type="EMBL" id="AMPO01000001">
    <property type="protein sequence ID" value="EKF86863.1"/>
    <property type="molecule type" value="Genomic_DNA"/>
</dbReference>